<name>A0A084WSY7_ANOSI</name>
<evidence type="ECO:0000313" key="3">
    <source>
        <dbReference type="Proteomes" id="UP000030765"/>
    </source>
</evidence>
<accession>A0A084WSY7</accession>
<dbReference type="EMBL" id="KE525419">
    <property type="protein sequence ID" value="KFB53331.1"/>
    <property type="molecule type" value="Genomic_DNA"/>
</dbReference>
<proteinExistence type="predicted"/>
<reference evidence="1 3" key="1">
    <citation type="journal article" date="2014" name="BMC Genomics">
        <title>Genome sequence of Anopheles sinensis provides insight into genetics basis of mosquito competence for malaria parasites.</title>
        <authorList>
            <person name="Zhou D."/>
            <person name="Zhang D."/>
            <person name="Ding G."/>
            <person name="Shi L."/>
            <person name="Hou Q."/>
            <person name="Ye Y."/>
            <person name="Xu Y."/>
            <person name="Zhou H."/>
            <person name="Xiong C."/>
            <person name="Li S."/>
            <person name="Yu J."/>
            <person name="Hong S."/>
            <person name="Yu X."/>
            <person name="Zou P."/>
            <person name="Chen C."/>
            <person name="Chang X."/>
            <person name="Wang W."/>
            <person name="Lv Y."/>
            <person name="Sun Y."/>
            <person name="Ma L."/>
            <person name="Shen B."/>
            <person name="Zhu C."/>
        </authorList>
    </citation>
    <scope>NUCLEOTIDE SEQUENCE [LARGE SCALE GENOMIC DNA]</scope>
</reference>
<protein>
    <submittedName>
        <fullName evidence="1 2">Uncharacterized protein</fullName>
    </submittedName>
</protein>
<evidence type="ECO:0000313" key="2">
    <source>
        <dbReference type="EnsemblMetazoa" id="ASIC021638-PA"/>
    </source>
</evidence>
<organism evidence="1">
    <name type="scientific">Anopheles sinensis</name>
    <name type="common">Mosquito</name>
    <dbReference type="NCBI Taxonomy" id="74873"/>
    <lineage>
        <taxon>Eukaryota</taxon>
        <taxon>Metazoa</taxon>
        <taxon>Ecdysozoa</taxon>
        <taxon>Arthropoda</taxon>
        <taxon>Hexapoda</taxon>
        <taxon>Insecta</taxon>
        <taxon>Pterygota</taxon>
        <taxon>Neoptera</taxon>
        <taxon>Endopterygota</taxon>
        <taxon>Diptera</taxon>
        <taxon>Nematocera</taxon>
        <taxon>Culicoidea</taxon>
        <taxon>Culicidae</taxon>
        <taxon>Anophelinae</taxon>
        <taxon>Anopheles</taxon>
    </lineage>
</organism>
<dbReference type="VEuPathDB" id="VectorBase:ASIC021638"/>
<dbReference type="EnsemblMetazoa" id="ASIC021638-RA">
    <property type="protein sequence ID" value="ASIC021638-PA"/>
    <property type="gene ID" value="ASIC021638"/>
</dbReference>
<gene>
    <name evidence="1" type="ORF">ZHAS_00021638</name>
</gene>
<sequence length="85" mass="9219">MRSKRECMACADCWNNDASWSPRAIVRAHVDRIRLSLFVGGAANDRSALLIGCCCWAAGGGYRDSGAIGGWETCWATNTFVTVCE</sequence>
<dbReference type="Proteomes" id="UP000030765">
    <property type="component" value="Unassembled WGS sequence"/>
</dbReference>
<reference evidence="2" key="2">
    <citation type="submission" date="2020-05" db="UniProtKB">
        <authorList>
            <consortium name="EnsemblMetazoa"/>
        </authorList>
    </citation>
    <scope>IDENTIFICATION</scope>
</reference>
<dbReference type="AlphaFoldDB" id="A0A084WSY7"/>
<keyword evidence="3" id="KW-1185">Reference proteome</keyword>
<dbReference type="EMBL" id="ATLV01026773">
    <property type="status" value="NOT_ANNOTATED_CDS"/>
    <property type="molecule type" value="Genomic_DNA"/>
</dbReference>
<evidence type="ECO:0000313" key="1">
    <source>
        <dbReference type="EMBL" id="KFB53331.1"/>
    </source>
</evidence>